<name>A0AAE0N0C0_9PEZI</name>
<accession>A0AAE0N0C0</accession>
<keyword evidence="2" id="KW-1185">Reference proteome</keyword>
<proteinExistence type="predicted"/>
<gene>
    <name evidence="1" type="ORF">B0T24DRAFT_583425</name>
</gene>
<reference evidence="1" key="2">
    <citation type="submission" date="2023-06" db="EMBL/GenBank/DDBJ databases">
        <authorList>
            <consortium name="Lawrence Berkeley National Laboratory"/>
            <person name="Haridas S."/>
            <person name="Hensen N."/>
            <person name="Bonometti L."/>
            <person name="Westerberg I."/>
            <person name="Brannstrom I.O."/>
            <person name="Guillou S."/>
            <person name="Cros-Aarteil S."/>
            <person name="Calhoun S."/>
            <person name="Kuo A."/>
            <person name="Mondo S."/>
            <person name="Pangilinan J."/>
            <person name="Riley R."/>
            <person name="Labutti K."/>
            <person name="Andreopoulos B."/>
            <person name="Lipzen A."/>
            <person name="Chen C."/>
            <person name="Yanf M."/>
            <person name="Daum C."/>
            <person name="Ng V."/>
            <person name="Clum A."/>
            <person name="Steindorff A."/>
            <person name="Ohm R."/>
            <person name="Martin F."/>
            <person name="Silar P."/>
            <person name="Natvig D."/>
            <person name="Lalanne C."/>
            <person name="Gautier V."/>
            <person name="Ament-Velasquez S.L."/>
            <person name="Kruys A."/>
            <person name="Hutchinson M.I."/>
            <person name="Powell A.J."/>
            <person name="Barry K."/>
            <person name="Miller A.N."/>
            <person name="Grigoriev I.V."/>
            <person name="Debuchy R."/>
            <person name="Gladieux P."/>
            <person name="Thoren M.H."/>
            <person name="Johannesson H."/>
        </authorList>
    </citation>
    <scope>NUCLEOTIDE SEQUENCE</scope>
    <source>
        <strain evidence="1">CBS 958.72</strain>
    </source>
</reference>
<dbReference type="EMBL" id="JAULSN010000008">
    <property type="protein sequence ID" value="KAK3366191.1"/>
    <property type="molecule type" value="Genomic_DNA"/>
</dbReference>
<dbReference type="AlphaFoldDB" id="A0AAE0N0C0"/>
<comment type="caution">
    <text evidence="1">The sequence shown here is derived from an EMBL/GenBank/DDBJ whole genome shotgun (WGS) entry which is preliminary data.</text>
</comment>
<evidence type="ECO:0000313" key="2">
    <source>
        <dbReference type="Proteomes" id="UP001287356"/>
    </source>
</evidence>
<dbReference type="Proteomes" id="UP001287356">
    <property type="component" value="Unassembled WGS sequence"/>
</dbReference>
<protein>
    <submittedName>
        <fullName evidence="1">Uncharacterized protein</fullName>
    </submittedName>
</protein>
<sequence>MAYTDVITTTFRPDPSCFASSNLWLNVLTGTYACKQYYEPFSTGLPAVDMAGRGCLYTFLGPATWDGIDSACHQEYGKETVYSDCPSGMTVASESTQPWLDDISLAVTACCPTAFDFGPPGAVAAGTPTVIDGTTYAVNLMFTELLCKATSVKALSDQTVTLTVATTSLAAVEVAWDYEHGFVAAEPAHIYKFLYPDPQNSGSTSTCFGFYCPTLTNPLKPTPTPTQAPTGTYVTPPPAVVTQFTPPASCAVDAAHLWLVSTGCYLTGVDASVDYHPPWLLCTITVAGDPVAYNVGCYPQRSAVPYSGCPVGHTVAKSGTWRPFDTVVYNDYVGTTSSFDVVGSGFTCCPAFAPTAPSDKQAAFTYYSDIHLFTTTHNNQAYSVYMVYPMPFCAASSLDRQLGGSTVTLGLYVDTQVWDKRRRDDETSIVTAGTSTYHSSSPTSTTVVVWDGAHDTVFAHSAQFSYTVFHGTYTCFENCDNYFTYSYYNTDPNAPSITGVSTTLTGTSTGTGGGEGQQGAAANSTISLAMAAGGREPAGLSVTAVVVLAVQVVMVEGLRGLGVV</sequence>
<reference evidence="1" key="1">
    <citation type="journal article" date="2023" name="Mol. Phylogenet. Evol.">
        <title>Genome-scale phylogeny and comparative genomics of the fungal order Sordariales.</title>
        <authorList>
            <person name="Hensen N."/>
            <person name="Bonometti L."/>
            <person name="Westerberg I."/>
            <person name="Brannstrom I.O."/>
            <person name="Guillou S."/>
            <person name="Cros-Aarteil S."/>
            <person name="Calhoun S."/>
            <person name="Haridas S."/>
            <person name="Kuo A."/>
            <person name="Mondo S."/>
            <person name="Pangilinan J."/>
            <person name="Riley R."/>
            <person name="LaButti K."/>
            <person name="Andreopoulos B."/>
            <person name="Lipzen A."/>
            <person name="Chen C."/>
            <person name="Yan M."/>
            <person name="Daum C."/>
            <person name="Ng V."/>
            <person name="Clum A."/>
            <person name="Steindorff A."/>
            <person name="Ohm R.A."/>
            <person name="Martin F."/>
            <person name="Silar P."/>
            <person name="Natvig D.O."/>
            <person name="Lalanne C."/>
            <person name="Gautier V."/>
            <person name="Ament-Velasquez S.L."/>
            <person name="Kruys A."/>
            <person name="Hutchinson M.I."/>
            <person name="Powell A.J."/>
            <person name="Barry K."/>
            <person name="Miller A.N."/>
            <person name="Grigoriev I.V."/>
            <person name="Debuchy R."/>
            <person name="Gladieux P."/>
            <person name="Hiltunen Thoren M."/>
            <person name="Johannesson H."/>
        </authorList>
    </citation>
    <scope>NUCLEOTIDE SEQUENCE</scope>
    <source>
        <strain evidence="1">CBS 958.72</strain>
    </source>
</reference>
<evidence type="ECO:0000313" key="1">
    <source>
        <dbReference type="EMBL" id="KAK3366191.1"/>
    </source>
</evidence>
<organism evidence="1 2">
    <name type="scientific">Lasiosphaeria ovina</name>
    <dbReference type="NCBI Taxonomy" id="92902"/>
    <lineage>
        <taxon>Eukaryota</taxon>
        <taxon>Fungi</taxon>
        <taxon>Dikarya</taxon>
        <taxon>Ascomycota</taxon>
        <taxon>Pezizomycotina</taxon>
        <taxon>Sordariomycetes</taxon>
        <taxon>Sordariomycetidae</taxon>
        <taxon>Sordariales</taxon>
        <taxon>Lasiosphaeriaceae</taxon>
        <taxon>Lasiosphaeria</taxon>
    </lineage>
</organism>